<accession>A0A9R1JE77</accession>
<feature type="compositionally biased region" description="Low complexity" evidence="1">
    <location>
        <begin position="11"/>
        <end position="21"/>
    </location>
</feature>
<proteinExistence type="predicted"/>
<protein>
    <submittedName>
        <fullName evidence="2">Uncharacterized protein</fullName>
    </submittedName>
</protein>
<sequence length="50" mass="5343">MLLSVRRLPTAPSRPAAHPHISPAPPTLRLRRQHGRVAVAMARTASTAPA</sequence>
<organism evidence="2">
    <name type="scientific">Triticum aestivum</name>
    <name type="common">Wheat</name>
    <dbReference type="NCBI Taxonomy" id="4565"/>
    <lineage>
        <taxon>Eukaryota</taxon>
        <taxon>Viridiplantae</taxon>
        <taxon>Streptophyta</taxon>
        <taxon>Embryophyta</taxon>
        <taxon>Tracheophyta</taxon>
        <taxon>Spermatophyta</taxon>
        <taxon>Magnoliopsida</taxon>
        <taxon>Liliopsida</taxon>
        <taxon>Poales</taxon>
        <taxon>Poaceae</taxon>
        <taxon>BOP clade</taxon>
        <taxon>Pooideae</taxon>
        <taxon>Triticodae</taxon>
        <taxon>Triticeae</taxon>
        <taxon>Triticinae</taxon>
        <taxon>Triticum</taxon>
    </lineage>
</organism>
<evidence type="ECO:0000256" key="1">
    <source>
        <dbReference type="SAM" id="MobiDB-lite"/>
    </source>
</evidence>
<gene>
    <name evidence="2" type="ORF">CFC21_028272</name>
</gene>
<evidence type="ECO:0000313" key="2">
    <source>
        <dbReference type="EMBL" id="KAF7014255.1"/>
    </source>
</evidence>
<feature type="non-terminal residue" evidence="2">
    <location>
        <position position="50"/>
    </location>
</feature>
<dbReference type="EMBL" id="CM022216">
    <property type="protein sequence ID" value="KAF7014255.1"/>
    <property type="molecule type" value="Genomic_DNA"/>
</dbReference>
<feature type="region of interest" description="Disordered" evidence="1">
    <location>
        <begin position="1"/>
        <end position="27"/>
    </location>
</feature>
<name>A0A9R1JE77_WHEAT</name>
<dbReference type="AlphaFoldDB" id="A0A9R1JE77"/>
<reference evidence="2" key="2">
    <citation type="submission" date="2020-03" db="EMBL/GenBank/DDBJ databases">
        <title>The second near-complete assembly of the hexaploid bread wheat (Triticum aestivum) genome.</title>
        <authorList>
            <person name="Zimin A.V."/>
            <person name="Puiu D."/>
            <person name="Shumante A."/>
            <person name="Alonge M."/>
            <person name="Salzberg S.L."/>
        </authorList>
    </citation>
    <scope>NUCLEOTIDE SEQUENCE</scope>
    <source>
        <tissue evidence="2">Leaf</tissue>
    </source>
</reference>
<comment type="caution">
    <text evidence="2">The sequence shown here is derived from an EMBL/GenBank/DDBJ whole genome shotgun (WGS) entry which is preliminary data.</text>
</comment>
<reference evidence="2" key="1">
    <citation type="journal article" date="2017" name="Gigascience">
        <title>The first near-complete assembly of the hexaploid bread wheat genome, Triticum aestivum.</title>
        <authorList>
            <person name="Zimin A.V."/>
            <person name="Puiu D."/>
            <person name="Hall R."/>
            <person name="Kingan S."/>
            <person name="Clavijo B.J."/>
            <person name="Salzberg S.L."/>
        </authorList>
    </citation>
    <scope>NUCLEOTIDE SEQUENCE</scope>
    <source>
        <tissue evidence="2">Leaf</tissue>
    </source>
</reference>
<dbReference type="Proteomes" id="UP000815260">
    <property type="component" value="Chromosome 2D"/>
</dbReference>